<gene>
    <name evidence="3" type="ORF">K4G66_28430</name>
</gene>
<reference evidence="3" key="2">
    <citation type="journal article" date="2024" name="Antonie Van Leeuwenhoek">
        <title>Roseihalotalea indica gen. nov., sp. nov., a halophilic Bacteroidetes from mesopelagic Southwest Indian Ocean with higher carbohydrate metabolic potential.</title>
        <authorList>
            <person name="Chen B."/>
            <person name="Zhang M."/>
            <person name="Lin D."/>
            <person name="Ye J."/>
            <person name="Tang K."/>
        </authorList>
    </citation>
    <scope>NUCLEOTIDE SEQUENCE</scope>
    <source>
        <strain evidence="3">TK19036</strain>
    </source>
</reference>
<feature type="domain" description="Outer membrane protein beta-barrel" evidence="2">
    <location>
        <begin position="18"/>
        <end position="202"/>
    </location>
</feature>
<evidence type="ECO:0000259" key="2">
    <source>
        <dbReference type="Pfam" id="PF13568"/>
    </source>
</evidence>
<evidence type="ECO:0000256" key="1">
    <source>
        <dbReference type="SAM" id="SignalP"/>
    </source>
</evidence>
<protein>
    <submittedName>
        <fullName evidence="3">Porin family protein</fullName>
    </submittedName>
</protein>
<dbReference type="EMBL" id="CP120682">
    <property type="protein sequence ID" value="WKN36294.1"/>
    <property type="molecule type" value="Genomic_DNA"/>
</dbReference>
<dbReference type="InterPro" id="IPR011250">
    <property type="entry name" value="OMP/PagP_B-barrel"/>
</dbReference>
<keyword evidence="1" id="KW-0732">Signal</keyword>
<feature type="signal peptide" evidence="1">
    <location>
        <begin position="1"/>
        <end position="18"/>
    </location>
</feature>
<accession>A0AA49JG00</accession>
<dbReference type="AlphaFoldDB" id="A0AA49JG00"/>
<name>A0AA49JG00_9BACT</name>
<proteinExistence type="predicted"/>
<organism evidence="3">
    <name type="scientific">Roseihalotalea indica</name>
    <dbReference type="NCBI Taxonomy" id="2867963"/>
    <lineage>
        <taxon>Bacteria</taxon>
        <taxon>Pseudomonadati</taxon>
        <taxon>Bacteroidota</taxon>
        <taxon>Cytophagia</taxon>
        <taxon>Cytophagales</taxon>
        <taxon>Catalimonadaceae</taxon>
        <taxon>Roseihalotalea</taxon>
    </lineage>
</organism>
<dbReference type="InterPro" id="IPR025665">
    <property type="entry name" value="Beta-barrel_OMP_2"/>
</dbReference>
<reference evidence="3" key="1">
    <citation type="journal article" date="2023" name="Comput. Struct. Biotechnol. J.">
        <title>Discovery of a novel marine Bacteroidetes with a rich repertoire of carbohydrate-active enzymes.</title>
        <authorList>
            <person name="Chen B."/>
            <person name="Liu G."/>
            <person name="Chen Q."/>
            <person name="Wang H."/>
            <person name="Liu L."/>
            <person name="Tang K."/>
        </authorList>
    </citation>
    <scope>NUCLEOTIDE SEQUENCE</scope>
    <source>
        <strain evidence="3">TK19036</strain>
    </source>
</reference>
<evidence type="ECO:0000313" key="3">
    <source>
        <dbReference type="EMBL" id="WKN36294.1"/>
    </source>
</evidence>
<dbReference type="Pfam" id="PF13568">
    <property type="entry name" value="OMP_b-brl_2"/>
    <property type="match status" value="1"/>
</dbReference>
<feature type="chain" id="PRO_5041466141" evidence="1">
    <location>
        <begin position="19"/>
        <end position="251"/>
    </location>
</feature>
<dbReference type="SUPFAM" id="SSF56925">
    <property type="entry name" value="OMPA-like"/>
    <property type="match status" value="1"/>
</dbReference>
<sequence>MKYLVFVLLIYISAGVNAQTIQVGPSISARLATSVFDNPEIKEFNVGQWAPGFSAGVTTTMQASKIFGLTTEALYHYQIKQVSGTDNFSYFREKLHFIKVPVLLQYTYPINRFQAYALIGPVVNYWIRGKGKALVPELVEGDLENGVNYTIAFDGNSAVDRFYVSDPNRLQLGIQVGLGVAIPMQRNHLKVDARFEWGHTNMAKDYSSYSPFAFYDITLEQTFHSVSLSCAYVFTFDLFKITHKGKSTKEK</sequence>